<feature type="binding site" evidence="3">
    <location>
        <position position="256"/>
    </location>
    <ligand>
        <name>substrate</name>
    </ligand>
</feature>
<feature type="binding site" evidence="3">
    <location>
        <position position="442"/>
    </location>
    <ligand>
        <name>K(+)</name>
        <dbReference type="ChEBI" id="CHEBI:29103"/>
    </ligand>
</feature>
<feature type="region of interest" description="Disordered" evidence="4">
    <location>
        <begin position="530"/>
        <end position="559"/>
    </location>
</feature>
<dbReference type="Gene3D" id="3.40.1190.20">
    <property type="match status" value="1"/>
</dbReference>
<feature type="binding site" evidence="3">
    <location>
        <position position="309"/>
    </location>
    <ligand>
        <name>ATP</name>
        <dbReference type="ChEBI" id="CHEBI:30616"/>
    </ligand>
</feature>
<feature type="domain" description="Carbohydrate kinase PfkB" evidence="5">
    <location>
        <begin position="368"/>
        <end position="513"/>
    </location>
</feature>
<dbReference type="InterPro" id="IPR011877">
    <property type="entry name" value="Ribokinase"/>
</dbReference>
<reference evidence="7 8" key="1">
    <citation type="submission" date="2024-10" db="EMBL/GenBank/DDBJ databases">
        <title>Updated reference genomes for cyclostephanoid diatoms.</title>
        <authorList>
            <person name="Roberts W.R."/>
            <person name="Alverson A.J."/>
        </authorList>
    </citation>
    <scope>NUCLEOTIDE SEQUENCE [LARGE SCALE GENOMIC DNA]</scope>
    <source>
        <strain evidence="7 8">AJA276-08</strain>
    </source>
</reference>
<dbReference type="Pfam" id="PF00294">
    <property type="entry name" value="PfkB"/>
    <property type="match status" value="1"/>
</dbReference>
<dbReference type="EMBL" id="JALLAZ020000812">
    <property type="protein sequence ID" value="KAL3786760.1"/>
    <property type="molecule type" value="Genomic_DNA"/>
</dbReference>
<feature type="binding site" evidence="3">
    <location>
        <begin position="385"/>
        <end position="390"/>
    </location>
    <ligand>
        <name>ATP</name>
        <dbReference type="ChEBI" id="CHEBI:30616"/>
    </ligand>
</feature>
<feature type="region of interest" description="Disordered" evidence="4">
    <location>
        <begin position="394"/>
        <end position="423"/>
    </location>
</feature>
<keyword evidence="2 3" id="KW-0418">Kinase</keyword>
<dbReference type="Pfam" id="PF01261">
    <property type="entry name" value="AP_endonuc_2"/>
    <property type="match status" value="1"/>
</dbReference>
<feature type="binding site" evidence="3">
    <location>
        <position position="510"/>
    </location>
    <ligand>
        <name>K(+)</name>
        <dbReference type="ChEBI" id="CHEBI:29103"/>
    </ligand>
</feature>
<evidence type="ECO:0000256" key="4">
    <source>
        <dbReference type="SAM" id="MobiDB-lite"/>
    </source>
</evidence>
<comment type="subunit">
    <text evidence="3">Homodimer.</text>
</comment>
<feature type="binding site" evidence="3">
    <location>
        <position position="448"/>
    </location>
    <ligand>
        <name>substrate</name>
    </ligand>
</feature>
<sequence length="885" mass="95141">MTNLPHVRVFVVIIVIVVASLLSASFPLLAYASSSPDHPSSSSSSSFPSRSRIVSTSSSILVAGSSNADTFLPVSRLPKSGENLTILRDRRRPVLVDVPGGKGCNQAVACARLLLPTSSSSSVTFLGQFGDDAVMPTLRDALLGANVRLSSLCSTSRAHPSGRGYVLIVPDTGEVCAVVDGGSNARGWERWSTTDNDDDEEEEEEEEEGKKKSGGGRADDDDDDDDDAPPPMPPPLSDDDVLDAVSCHSLLMMQCEIPQFVNLRLARAARSSSSSSGSSSRTIVMLDPGGEDRKIDREMLECVDLLTPNETELARLADSCDDDYDDDDVNVGGGEDDDVDDILASSRGATDVQAGIIGPDRLRLSSILSSVRKLQRNGASDVLVTLGSRGSIFVRGPPDPSSSSSSAAAGPFSPPPSAVTRRRRPFVYRPPCALPPGSTVVDETGAGDCYRAAFAVAVLEERRRGRAGGGGGGGHVDAPPLDDDDVLARCMDFASAAGALAVTKEGAVPSIPTRDEVDGLLRLLSAGDRREDASGASSSPAAAAAGVVPRGGGRDDDDDDDAFPFLFGSRINSMKDRPELLPSSSSLVSPREYLARQASVRGLGCVDFNYPQHFDGHWTPEEARAALDDVNLVAGAVCLRYPSKFARGAMNHPDEGMRREAIEITKGAARVARVLGCNEVVVWSAYDGYDYPFQTNYREKWDQIVDAFRECCDAYPDIKWSLEFKPTDENTRFFTVPSTGAALLLVKEIDRPNMGLTLDMGHMLMAGENPGQSIAMVGGEKLYGIQLNDGYTRLAAEDGLMFGSIHPSVALEALYQLRRINFRGHLYFDTFPQRTDPVAEAEYNIRRVKEFWSAVLKMDSDEIERIARENDAIGALELVNEALRR</sequence>
<dbReference type="SUPFAM" id="SSF51658">
    <property type="entry name" value="Xylose isomerase-like"/>
    <property type="match status" value="1"/>
</dbReference>
<proteinExistence type="inferred from homology"/>
<comment type="caution">
    <text evidence="3">Lacks conserved residue(s) required for the propagation of feature annotation.</text>
</comment>
<keyword evidence="3" id="KW-0963">Cytoplasm</keyword>
<keyword evidence="3" id="KW-0539">Nucleus</keyword>
<keyword evidence="3" id="KW-0630">Potassium</keyword>
<dbReference type="AlphaFoldDB" id="A0ABD3PF87"/>
<evidence type="ECO:0000313" key="7">
    <source>
        <dbReference type="EMBL" id="KAL3786760.1"/>
    </source>
</evidence>
<dbReference type="PANTHER" id="PTHR10584">
    <property type="entry name" value="SUGAR KINASE"/>
    <property type="match status" value="1"/>
</dbReference>
<comment type="cofactor">
    <cofactor evidence="3">
        <name>Mg(2+)</name>
        <dbReference type="ChEBI" id="CHEBI:18420"/>
    </cofactor>
    <text evidence="3">Requires a divalent cation, most likely magnesium in vivo, as an electrophilic catalyst to aid phosphoryl group transfer. It is the chelate of the metal and the nucleotide that is the actual substrate.</text>
</comment>
<dbReference type="HAMAP" id="MF_01987">
    <property type="entry name" value="Ribokinase"/>
    <property type="match status" value="1"/>
</dbReference>
<feature type="compositionally biased region" description="Low complexity" evidence="4">
    <location>
        <begin position="401"/>
        <end position="411"/>
    </location>
</feature>
<evidence type="ECO:0000313" key="8">
    <source>
        <dbReference type="Proteomes" id="UP001530315"/>
    </source>
</evidence>
<comment type="similarity">
    <text evidence="3">Belongs to the carbohydrate kinase PfkB family. Ribokinase subfamily.</text>
</comment>
<protein>
    <recommendedName>
        <fullName evidence="3">Ribokinase</fullName>
        <shortName evidence="3">RK</shortName>
        <ecNumber evidence="3">2.7.1.15</ecNumber>
    </recommendedName>
</protein>
<comment type="activity regulation">
    <text evidence="3">Activated by a monovalent cation that binds near, but not in, the active site. The most likely occupant of the site in vivo is potassium. Ion binding induces a conformational change that may alter substrate affinity.</text>
</comment>
<feature type="binding site" evidence="3">
    <location>
        <begin position="67"/>
        <end position="69"/>
    </location>
    <ligand>
        <name>substrate</name>
    </ligand>
</feature>
<dbReference type="PANTHER" id="PTHR10584:SF166">
    <property type="entry name" value="RIBOKINASE"/>
    <property type="match status" value="1"/>
</dbReference>
<dbReference type="InterPro" id="IPR011611">
    <property type="entry name" value="PfkB_dom"/>
</dbReference>
<feature type="binding site" evidence="3">
    <location>
        <position position="506"/>
    </location>
    <ligand>
        <name>K(+)</name>
        <dbReference type="ChEBI" id="CHEBI:29103"/>
    </ligand>
</feature>
<keyword evidence="3" id="KW-0460">Magnesium</keyword>
<feature type="binding site" evidence="3">
    <location>
        <position position="501"/>
    </location>
    <ligand>
        <name>K(+)</name>
        <dbReference type="ChEBI" id="CHEBI:29103"/>
    </ligand>
</feature>
<dbReference type="Proteomes" id="UP001530315">
    <property type="component" value="Unassembled WGS sequence"/>
</dbReference>
<feature type="domain" description="Xylose isomerase-like TIM barrel" evidence="6">
    <location>
        <begin position="614"/>
        <end position="846"/>
    </location>
</feature>
<keyword evidence="3" id="KW-0547">Nucleotide-binding</keyword>
<dbReference type="GO" id="GO:0019303">
    <property type="term" value="P:D-ribose catabolic process"/>
    <property type="evidence" value="ECO:0007669"/>
    <property type="project" value="UniProtKB-UniRule"/>
</dbReference>
<dbReference type="InterPro" id="IPR013022">
    <property type="entry name" value="Xyl_isomerase-like_TIM-brl"/>
</dbReference>
<dbReference type="GO" id="GO:0005634">
    <property type="term" value="C:nucleus"/>
    <property type="evidence" value="ECO:0007669"/>
    <property type="project" value="UniProtKB-SubCell"/>
</dbReference>
<feature type="compositionally biased region" description="Low complexity" evidence="4">
    <location>
        <begin position="534"/>
        <end position="548"/>
    </location>
</feature>
<comment type="subcellular location">
    <subcellularLocation>
        <location evidence="3">Cytoplasm</location>
    </subcellularLocation>
    <subcellularLocation>
        <location evidence="3">Nucleus</location>
    </subcellularLocation>
</comment>
<comment type="caution">
    <text evidence="7">The sequence shown here is derived from an EMBL/GenBank/DDBJ whole genome shotgun (WGS) entry which is preliminary data.</text>
</comment>
<dbReference type="SUPFAM" id="SSF53613">
    <property type="entry name" value="Ribokinase-like"/>
    <property type="match status" value="1"/>
</dbReference>
<evidence type="ECO:0000259" key="5">
    <source>
        <dbReference type="Pfam" id="PF00294"/>
    </source>
</evidence>
<dbReference type="GO" id="GO:0004747">
    <property type="term" value="F:ribokinase activity"/>
    <property type="evidence" value="ECO:0007669"/>
    <property type="project" value="UniProtKB-UniRule"/>
</dbReference>
<dbReference type="GO" id="GO:0005737">
    <property type="term" value="C:cytoplasm"/>
    <property type="evidence" value="ECO:0007669"/>
    <property type="project" value="UniProtKB-SubCell"/>
</dbReference>
<dbReference type="GO" id="GO:0046872">
    <property type="term" value="F:metal ion binding"/>
    <property type="evidence" value="ECO:0007669"/>
    <property type="project" value="UniProtKB-KW"/>
</dbReference>
<dbReference type="InterPro" id="IPR029056">
    <property type="entry name" value="Ribokinase-like"/>
</dbReference>
<keyword evidence="3" id="KW-0067">ATP-binding</keyword>
<evidence type="ECO:0000256" key="1">
    <source>
        <dbReference type="ARBA" id="ARBA00022679"/>
    </source>
</evidence>
<keyword evidence="1 3" id="KW-0808">Transferase</keyword>
<dbReference type="Gene3D" id="3.20.20.150">
    <property type="entry name" value="Divalent-metal-dependent TIM barrel enzymes"/>
    <property type="match status" value="1"/>
</dbReference>
<dbReference type="GO" id="GO:0005524">
    <property type="term" value="F:ATP binding"/>
    <property type="evidence" value="ECO:0007669"/>
    <property type="project" value="UniProtKB-UniRule"/>
</dbReference>
<comment type="function">
    <text evidence="3">Catalyzes the phosphorylation of ribose at O-5 in a reaction requiring ATP and magnesium. The resulting D-ribose-5-phosphate can then be used either for sythesis of nucleotides, histidine, and tryptophan, or as a component of the pentose phosphate pathway.</text>
</comment>
<dbReference type="EC" id="2.7.1.15" evidence="3"/>
<name>A0ABD3PF87_9STRA</name>
<keyword evidence="3" id="KW-0119">Carbohydrate metabolism</keyword>
<gene>
    <name evidence="7" type="ORF">ACHAW5_002961</name>
</gene>
<evidence type="ECO:0000259" key="6">
    <source>
        <dbReference type="Pfam" id="PF01261"/>
    </source>
</evidence>
<keyword evidence="3" id="KW-0479">Metal-binding</keyword>
<feature type="region of interest" description="Disordered" evidence="4">
    <location>
        <begin position="187"/>
        <end position="241"/>
    </location>
</feature>
<accession>A0ABD3PF87</accession>
<feature type="binding site" evidence="3">
    <location>
        <position position="444"/>
    </location>
    <ligand>
        <name>K(+)</name>
        <dbReference type="ChEBI" id="CHEBI:29103"/>
    </ligand>
</feature>
<organism evidence="7 8">
    <name type="scientific">Stephanodiscus triporus</name>
    <dbReference type="NCBI Taxonomy" id="2934178"/>
    <lineage>
        <taxon>Eukaryota</taxon>
        <taxon>Sar</taxon>
        <taxon>Stramenopiles</taxon>
        <taxon>Ochrophyta</taxon>
        <taxon>Bacillariophyta</taxon>
        <taxon>Coscinodiscophyceae</taxon>
        <taxon>Thalassiosirophycidae</taxon>
        <taxon>Stephanodiscales</taxon>
        <taxon>Stephanodiscaceae</taxon>
        <taxon>Stephanodiscus</taxon>
    </lineage>
</organism>
<comment type="pathway">
    <text evidence="3">Carbohydrate metabolism; D-ribose degradation; D-ribose 5-phosphate from beta-D-ribopyranose: step 2/2.</text>
</comment>
<feature type="binding site" evidence="3">
    <location>
        <begin position="101"/>
        <end position="105"/>
    </location>
    <ligand>
        <name>substrate</name>
    </ligand>
</feature>
<keyword evidence="8" id="KW-1185">Reference proteome</keyword>
<evidence type="ECO:0000256" key="3">
    <source>
        <dbReference type="HAMAP-Rule" id="MF_03215"/>
    </source>
</evidence>
<feature type="compositionally biased region" description="Acidic residues" evidence="4">
    <location>
        <begin position="195"/>
        <end position="207"/>
    </location>
</feature>
<dbReference type="InterPro" id="IPR036237">
    <property type="entry name" value="Xyl_isomerase-like_sf"/>
</dbReference>
<feature type="compositionally biased region" description="Acidic residues" evidence="4">
    <location>
        <begin position="219"/>
        <end position="228"/>
    </location>
</feature>
<feature type="binding site" evidence="3">
    <location>
        <begin position="447"/>
        <end position="448"/>
    </location>
    <ligand>
        <name>ATP</name>
        <dbReference type="ChEBI" id="CHEBI:30616"/>
    </ligand>
</feature>
<evidence type="ECO:0000256" key="2">
    <source>
        <dbReference type="ARBA" id="ARBA00022777"/>
    </source>
</evidence>
<comment type="catalytic activity">
    <reaction evidence="3">
        <text>D-ribose + ATP = D-ribose 5-phosphate + ADP + H(+)</text>
        <dbReference type="Rhea" id="RHEA:13697"/>
        <dbReference type="ChEBI" id="CHEBI:15378"/>
        <dbReference type="ChEBI" id="CHEBI:30616"/>
        <dbReference type="ChEBI" id="CHEBI:47013"/>
        <dbReference type="ChEBI" id="CHEBI:78346"/>
        <dbReference type="ChEBI" id="CHEBI:456216"/>
        <dbReference type="EC" id="2.7.1.15"/>
    </reaction>
</comment>
<feature type="active site" description="Proton acceptor" evidence="3">
    <location>
        <position position="448"/>
    </location>
</feature>
<feature type="binding site" evidence="3">
    <location>
        <position position="504"/>
    </location>
    <ligand>
        <name>K(+)</name>
        <dbReference type="ChEBI" id="CHEBI:29103"/>
    </ligand>
</feature>